<dbReference type="InterPro" id="IPR002937">
    <property type="entry name" value="Amino_oxidase"/>
</dbReference>
<dbReference type="AlphaFoldDB" id="A0A7C3J2R4"/>
<evidence type="ECO:0000259" key="4">
    <source>
        <dbReference type="Pfam" id="PF01593"/>
    </source>
</evidence>
<organism evidence="5">
    <name type="scientific">Candidatus Methanomethylicus mesodigestus</name>
    <dbReference type="NCBI Taxonomy" id="1867258"/>
    <lineage>
        <taxon>Archaea</taxon>
        <taxon>Thermoproteota</taxon>
        <taxon>Methanosuratincolia</taxon>
        <taxon>Candidatus Methanomethylicales</taxon>
        <taxon>Candidatus Methanomethylicaceae</taxon>
        <taxon>Candidatus Methanomethylicus</taxon>
    </lineage>
</organism>
<dbReference type="Gene3D" id="3.50.50.60">
    <property type="entry name" value="FAD/NAD(P)-binding domain"/>
    <property type="match status" value="2"/>
</dbReference>
<evidence type="ECO:0000313" key="5">
    <source>
        <dbReference type="EMBL" id="HFK20959.1"/>
    </source>
</evidence>
<dbReference type="SUPFAM" id="SSF51905">
    <property type="entry name" value="FAD/NAD(P)-binding domain"/>
    <property type="match status" value="1"/>
</dbReference>
<comment type="caution">
    <text evidence="5">The sequence shown here is derived from an EMBL/GenBank/DDBJ whole genome shotgun (WGS) entry which is preliminary data.</text>
</comment>
<keyword evidence="2" id="KW-0125">Carotenoid biosynthesis</keyword>
<dbReference type="GO" id="GO:0016491">
    <property type="term" value="F:oxidoreductase activity"/>
    <property type="evidence" value="ECO:0007669"/>
    <property type="project" value="UniProtKB-KW"/>
</dbReference>
<comment type="pathway">
    <text evidence="1">Carotenoid biosynthesis.</text>
</comment>
<evidence type="ECO:0000256" key="1">
    <source>
        <dbReference type="ARBA" id="ARBA00004829"/>
    </source>
</evidence>
<keyword evidence="3" id="KW-0560">Oxidoreductase</keyword>
<evidence type="ECO:0000256" key="2">
    <source>
        <dbReference type="ARBA" id="ARBA00022746"/>
    </source>
</evidence>
<dbReference type="NCBIfam" id="TIGR02734">
    <property type="entry name" value="crtI_fam"/>
    <property type="match status" value="1"/>
</dbReference>
<sequence length="494" mass="55856">MKTVVIGAGFGGLSAAALLAKESMEVEVIEKNEQIGGRASVYSEGGFNFDMGPSWYLMPDVFERFFAEFGKKPQDFFELKRLDPAYRIYFDGSKVVDISADLEKNYELFDSLESNGAEKLKKYLKESKEKYELAIMELLYRDYSKLSDLADRRLMRQGLKLNLFEKLDTYVNKHFESDEAKKIVEYSIGFLGSAPNNTPSFYHIMSHIDFNLGVWYPDGGMRKVAQSIKQLAESYGAKITLNEPVTKIGVPDRKVRYVNTLKSGRDVDICVVNADYAHSELELLDERHVVYDRDYWEKRVLAPSAFVAYVGIDKKVDGLAHHTLFLDKDWAKGFSEIFDPSKAAWPISPSYYVNVPSKTDRTAAPSGCESLFILVPLAPGIEDTEAIREKFFKKIVTSLEGTIKDNLTDHILVKKIFALTDFAKRYNAYKGTALGLSHTMRQTAMFRPAHRSKKVKNLFYTGHYTHPGIGVPMVLISSQIVANEVKKYVSEGGP</sequence>
<proteinExistence type="predicted"/>
<evidence type="ECO:0000256" key="3">
    <source>
        <dbReference type="ARBA" id="ARBA00023002"/>
    </source>
</evidence>
<gene>
    <name evidence="5" type="primary">crtI</name>
    <name evidence="5" type="ORF">ENS19_06755</name>
</gene>
<dbReference type="EMBL" id="DSTX01000011">
    <property type="protein sequence ID" value="HFK20959.1"/>
    <property type="molecule type" value="Genomic_DNA"/>
</dbReference>
<dbReference type="InterPro" id="IPR014105">
    <property type="entry name" value="Carotenoid/retinoid_OxRdtase"/>
</dbReference>
<dbReference type="PANTHER" id="PTHR43734">
    <property type="entry name" value="PHYTOENE DESATURASE"/>
    <property type="match status" value="1"/>
</dbReference>
<dbReference type="Pfam" id="PF01593">
    <property type="entry name" value="Amino_oxidase"/>
    <property type="match status" value="1"/>
</dbReference>
<protein>
    <submittedName>
        <fullName evidence="5">Phytoene desaturase</fullName>
    </submittedName>
</protein>
<dbReference type="GO" id="GO:0016117">
    <property type="term" value="P:carotenoid biosynthetic process"/>
    <property type="evidence" value="ECO:0007669"/>
    <property type="project" value="UniProtKB-KW"/>
</dbReference>
<dbReference type="InterPro" id="IPR036188">
    <property type="entry name" value="FAD/NAD-bd_sf"/>
</dbReference>
<reference evidence="5" key="1">
    <citation type="journal article" date="2020" name="mSystems">
        <title>Genome- and Community-Level Interaction Insights into Carbon Utilization and Element Cycling Functions of Hydrothermarchaeota in Hydrothermal Sediment.</title>
        <authorList>
            <person name="Zhou Z."/>
            <person name="Liu Y."/>
            <person name="Xu W."/>
            <person name="Pan J."/>
            <person name="Luo Z.H."/>
            <person name="Li M."/>
        </authorList>
    </citation>
    <scope>NUCLEOTIDE SEQUENCE [LARGE SCALE GENOMIC DNA]</scope>
    <source>
        <strain evidence="5">SpSt-468</strain>
    </source>
</reference>
<accession>A0A7C3J2R4</accession>
<dbReference type="PANTHER" id="PTHR43734:SF1">
    <property type="entry name" value="PHYTOENE DESATURASE"/>
    <property type="match status" value="1"/>
</dbReference>
<name>A0A7C3J2R4_9CREN</name>
<feature type="domain" description="Amine oxidase" evidence="4">
    <location>
        <begin position="11"/>
        <end position="485"/>
    </location>
</feature>